<dbReference type="InterPro" id="IPR036188">
    <property type="entry name" value="FAD/NAD-bd_sf"/>
</dbReference>
<sequence length="659" mass="73161">MSMAFSDCGHAPSAVPAGPARLTGMPFHDSDDVIRAALAEASAPALLMSMVHMTGNLGLLDELPGPSMLIAMDIQGGMSEEDKQTVRERAFEVVRDYRDRGCPAPFLPNRVQLQTMLDVASAGQVTDEFIDYIAADLRISDADQDGPPLRSTPSQRSGFPVLVIGCGEAGLLAGIKLKQAGLPFVIIEKQAGVGGTWRANRYPGCRVDIANHYYAYSFEPNDHWSHSYSEQPEILNYLNDVAQRYEITPHVRFNTEVVSAAWQDESDSWAVRIRDHDGSAEVLSARAVICAVGQFSNPVIPDIKGGKDFAGPSFHTADWDERVELAGKRVAVIGAGASGFQLVPAIADMTERVDVYQRTAQWMAPNINYHAAVSDPAKWAVRHLPYYGRWLRFVTWWPIADGAAHLTVIDPDWENGGLSVSAANHQVRELFIAWMRAFTDDEQLLAKVTPNYPPMGKRTLQDNGTWLKTLQRDDVELIREGVAEITAHGVITRDGVYRPADVLIWATGFDVNHQLGPIRVRGLDGVELNDLWGDAAYAYLGISVPGFPNFYCMYGPGTNAVNGASIIYNSECQMRYILGCIDMVLSEGARYAVLRDGVCSDYNQRSQRQLETMVYTHPAVCSSYYKNAAGDVPTLFAWRILDYWNWTNRPDRNHYEFRR</sequence>
<dbReference type="AlphaFoldDB" id="B2HSP4"/>
<dbReference type="Proteomes" id="UP000001190">
    <property type="component" value="Chromosome"/>
</dbReference>
<organism evidence="1 2">
    <name type="scientific">Mycobacterium marinum (strain ATCC BAA-535 / M)</name>
    <dbReference type="NCBI Taxonomy" id="216594"/>
    <lineage>
        <taxon>Bacteria</taxon>
        <taxon>Bacillati</taxon>
        <taxon>Actinomycetota</taxon>
        <taxon>Actinomycetes</taxon>
        <taxon>Mycobacteriales</taxon>
        <taxon>Mycobacteriaceae</taxon>
        <taxon>Mycobacterium</taxon>
        <taxon>Mycobacterium ulcerans group</taxon>
    </lineage>
</organism>
<dbReference type="Gene3D" id="3.50.50.60">
    <property type="entry name" value="FAD/NAD(P)-binding domain"/>
    <property type="match status" value="2"/>
</dbReference>
<keyword evidence="1" id="KW-0503">Monooxygenase</keyword>
<dbReference type="PRINTS" id="PR00368">
    <property type="entry name" value="FADPNR"/>
</dbReference>
<keyword evidence="1" id="KW-0560">Oxidoreductase</keyword>
<reference evidence="1 2" key="1">
    <citation type="journal article" date="2008" name="Genome Res.">
        <title>Insights from the complete genome sequence of Mycobacterium marinum on the evolution of Mycobacterium tuberculosis.</title>
        <authorList>
            <person name="Stinear T.P."/>
            <person name="Seemann T."/>
            <person name="Harrison P.F."/>
            <person name="Jenkin G.A."/>
            <person name="Davies J.K."/>
            <person name="Johnson P.D."/>
            <person name="Abdellah Z."/>
            <person name="Arrowsmith C."/>
            <person name="Chillingworth T."/>
            <person name="Churcher C."/>
            <person name="Clarke K."/>
            <person name="Cronin A."/>
            <person name="Davis P."/>
            <person name="Goodhead I."/>
            <person name="Holroyd N."/>
            <person name="Jagels K."/>
            <person name="Lord A."/>
            <person name="Moule S."/>
            <person name="Mungall K."/>
            <person name="Norbertczak H."/>
            <person name="Quail M.A."/>
            <person name="Rabbinowitsch E."/>
            <person name="Walker D."/>
            <person name="White B."/>
            <person name="Whitehead S."/>
            <person name="Small P.L."/>
            <person name="Brosch R."/>
            <person name="Ramakrishnan L."/>
            <person name="Fischbach M.A."/>
            <person name="Parkhill J."/>
            <person name="Cole S.T."/>
        </authorList>
    </citation>
    <scope>NUCLEOTIDE SEQUENCE [LARGE SCALE GENOMIC DNA]</scope>
    <source>
        <strain evidence="2">ATCC BAA-535 / M</strain>
    </source>
</reference>
<dbReference type="PANTHER" id="PTHR42877:SF4">
    <property type="entry name" value="FAD_NAD(P)-BINDING DOMAIN-CONTAINING PROTEIN-RELATED"/>
    <property type="match status" value="1"/>
</dbReference>
<protein>
    <submittedName>
        <fullName evidence="1">Flavin-binding monooxygenase</fullName>
    </submittedName>
</protein>
<evidence type="ECO:0000313" key="1">
    <source>
        <dbReference type="EMBL" id="ACC41068.1"/>
    </source>
</evidence>
<dbReference type="EMBL" id="CP000854">
    <property type="protein sequence ID" value="ACC41068.1"/>
    <property type="molecule type" value="Genomic_DNA"/>
</dbReference>
<proteinExistence type="predicted"/>
<dbReference type="Pfam" id="PF13738">
    <property type="entry name" value="Pyr_redox_3"/>
    <property type="match status" value="1"/>
</dbReference>
<name>B2HSP4_MYCMM</name>
<gene>
    <name evidence="1" type="ordered locus">MMAR_2622</name>
</gene>
<dbReference type="InterPro" id="IPR051209">
    <property type="entry name" value="FAD-bind_Monooxygenase_sf"/>
</dbReference>
<dbReference type="HOGENOM" id="CLU_006937_7_1_11"/>
<dbReference type="PRINTS" id="PR00411">
    <property type="entry name" value="PNDRDTASEI"/>
</dbReference>
<evidence type="ECO:0000313" key="2">
    <source>
        <dbReference type="Proteomes" id="UP000001190"/>
    </source>
</evidence>
<accession>B2HSP4</accession>
<dbReference type="SUPFAM" id="SSF51905">
    <property type="entry name" value="FAD/NAD(P)-binding domain"/>
    <property type="match status" value="2"/>
</dbReference>
<dbReference type="GO" id="GO:0004497">
    <property type="term" value="F:monooxygenase activity"/>
    <property type="evidence" value="ECO:0007669"/>
    <property type="project" value="UniProtKB-KW"/>
</dbReference>
<keyword evidence="2" id="KW-1185">Reference proteome</keyword>
<dbReference type="KEGG" id="mmi:MMAR_2622"/>
<dbReference type="STRING" id="216594.MMAR_2622"/>
<dbReference type="PANTHER" id="PTHR42877">
    <property type="entry name" value="L-ORNITHINE N(5)-MONOOXYGENASE-RELATED"/>
    <property type="match status" value="1"/>
</dbReference>
<dbReference type="eggNOG" id="COG2072">
    <property type="taxonomic scope" value="Bacteria"/>
</dbReference>